<evidence type="ECO:0000313" key="2">
    <source>
        <dbReference type="Proteomes" id="UP000319502"/>
    </source>
</evidence>
<dbReference type="OrthoDB" id="6197984at2"/>
<dbReference type="RefSeq" id="WP_144308535.1">
    <property type="nucleotide sequence ID" value="NZ_VMNK01000003.1"/>
</dbReference>
<name>A0A557R1M6_9RHOO</name>
<accession>A0A557R1M6</accession>
<proteinExistence type="predicted"/>
<evidence type="ECO:0000313" key="1">
    <source>
        <dbReference type="EMBL" id="TVO59026.1"/>
    </source>
</evidence>
<dbReference type="Proteomes" id="UP000319502">
    <property type="component" value="Unassembled WGS sequence"/>
</dbReference>
<dbReference type="AlphaFoldDB" id="A0A557R1M6"/>
<gene>
    <name evidence="1" type="ORF">FHP91_05080</name>
</gene>
<reference evidence="1 2" key="1">
    <citation type="submission" date="2019-07" db="EMBL/GenBank/DDBJ databases">
        <title>The pathways for chlorine oxyanion respiration interact through the shared metabolite chlorate.</title>
        <authorList>
            <person name="Barnum T.P."/>
            <person name="Cheng Y."/>
            <person name="Hill K.A."/>
            <person name="Lucas L.N."/>
            <person name="Carlson H.K."/>
            <person name="Coates J.D."/>
        </authorList>
    </citation>
    <scope>NUCLEOTIDE SEQUENCE [LARGE SCALE GENOMIC DNA]</scope>
    <source>
        <strain evidence="1 2">SFB-3</strain>
    </source>
</reference>
<sequence length="166" mass="17954">MAIATFRGEKSVSAIADKLFVKLTPKQREKAEAALIKENPQLRELATVPQGAILRVPELPELRAKTNRSLENPDAQIARNLAEAVSDYGNRLGERFKTVQKDGKEQLAVLKSGELRKALADAPAYRTIADETAKALDARAAGLGDRQKAVDAAIKQAIAALDVGKR</sequence>
<dbReference type="EMBL" id="VMNK01000003">
    <property type="protein sequence ID" value="TVO59026.1"/>
    <property type="molecule type" value="Genomic_DNA"/>
</dbReference>
<keyword evidence="2" id="KW-1185">Reference proteome</keyword>
<protein>
    <submittedName>
        <fullName evidence="1">Uncharacterized protein</fullName>
    </submittedName>
</protein>
<comment type="caution">
    <text evidence="1">The sequence shown here is derived from an EMBL/GenBank/DDBJ whole genome shotgun (WGS) entry which is preliminary data.</text>
</comment>
<organism evidence="1 2">
    <name type="scientific">Denitromonas halophila</name>
    <dbReference type="NCBI Taxonomy" id="1629404"/>
    <lineage>
        <taxon>Bacteria</taxon>
        <taxon>Pseudomonadati</taxon>
        <taxon>Pseudomonadota</taxon>
        <taxon>Betaproteobacteria</taxon>
        <taxon>Rhodocyclales</taxon>
        <taxon>Zoogloeaceae</taxon>
        <taxon>Denitromonas</taxon>
    </lineage>
</organism>